<dbReference type="PANTHER" id="PTHR31167">
    <property type="entry name" value="SPINDLE AND CENTRIOLE ASSOCIATED PROTEIN 1 SPICE1"/>
    <property type="match status" value="1"/>
</dbReference>
<dbReference type="Proteomes" id="UP000288216">
    <property type="component" value="Unassembled WGS sequence"/>
</dbReference>
<evidence type="ECO:0000256" key="7">
    <source>
        <dbReference type="ARBA" id="ARBA00023054"/>
    </source>
</evidence>
<keyword evidence="14" id="KW-1185">Reference proteome</keyword>
<keyword evidence="5" id="KW-0132">Cell division</keyword>
<dbReference type="STRING" id="75743.A0A401PLM8"/>
<evidence type="ECO:0000256" key="5">
    <source>
        <dbReference type="ARBA" id="ARBA00022618"/>
    </source>
</evidence>
<evidence type="ECO:0000256" key="8">
    <source>
        <dbReference type="ARBA" id="ARBA00023212"/>
    </source>
</evidence>
<dbReference type="OrthoDB" id="6361178at2759"/>
<dbReference type="OMA" id="REQSPKH"/>
<dbReference type="GO" id="GO:0051301">
    <property type="term" value="P:cell division"/>
    <property type="evidence" value="ECO:0007669"/>
    <property type="project" value="UniProtKB-KW"/>
</dbReference>
<protein>
    <recommendedName>
        <fullName evidence="3">Spindle and centriole-associated protein 1</fullName>
    </recommendedName>
    <alternativeName>
        <fullName evidence="10">Coiled-coil domain-containing protein 52</fullName>
    </alternativeName>
</protein>
<evidence type="ECO:0000256" key="12">
    <source>
        <dbReference type="SAM" id="MobiDB-lite"/>
    </source>
</evidence>
<feature type="coiled-coil region" evidence="11">
    <location>
        <begin position="711"/>
        <end position="738"/>
    </location>
</feature>
<feature type="compositionally biased region" description="Basic and acidic residues" evidence="12">
    <location>
        <begin position="304"/>
        <end position="315"/>
    </location>
</feature>
<keyword evidence="7 11" id="KW-0175">Coiled coil</keyword>
<evidence type="ECO:0000256" key="11">
    <source>
        <dbReference type="SAM" id="Coils"/>
    </source>
</evidence>
<comment type="caution">
    <text evidence="13">The sequence shown here is derived from an EMBL/GenBank/DDBJ whole genome shotgun (WGS) entry which is preliminary data.</text>
</comment>
<evidence type="ECO:0000313" key="14">
    <source>
        <dbReference type="Proteomes" id="UP000288216"/>
    </source>
</evidence>
<dbReference type="GO" id="GO:0046599">
    <property type="term" value="P:regulation of centriole replication"/>
    <property type="evidence" value="ECO:0007669"/>
    <property type="project" value="TreeGrafter"/>
</dbReference>
<name>A0A401PLM8_SCYTO</name>
<feature type="region of interest" description="Disordered" evidence="12">
    <location>
        <begin position="256"/>
        <end position="315"/>
    </location>
</feature>
<feature type="region of interest" description="Disordered" evidence="12">
    <location>
        <begin position="199"/>
        <end position="235"/>
    </location>
</feature>
<keyword evidence="9" id="KW-0131">Cell cycle</keyword>
<evidence type="ECO:0000256" key="1">
    <source>
        <dbReference type="ARBA" id="ARBA00004114"/>
    </source>
</evidence>
<accession>A0A401PLM8</accession>
<dbReference type="Pfam" id="PF15678">
    <property type="entry name" value="SPICE"/>
    <property type="match status" value="1"/>
</dbReference>
<dbReference type="InterPro" id="IPR031387">
    <property type="entry name" value="SPICE1"/>
</dbReference>
<feature type="compositionally biased region" description="Polar residues" evidence="12">
    <location>
        <begin position="536"/>
        <end position="550"/>
    </location>
</feature>
<evidence type="ECO:0000313" key="13">
    <source>
        <dbReference type="EMBL" id="GCB74042.1"/>
    </source>
</evidence>
<evidence type="ECO:0000256" key="2">
    <source>
        <dbReference type="ARBA" id="ARBA00004186"/>
    </source>
</evidence>
<dbReference type="PANTHER" id="PTHR31167:SF3">
    <property type="entry name" value="SPINDLE AND CENTRIOLE-ASSOCIATED PROTEIN 1"/>
    <property type="match status" value="1"/>
</dbReference>
<feature type="region of interest" description="Disordered" evidence="12">
    <location>
        <begin position="1"/>
        <end position="24"/>
    </location>
</feature>
<evidence type="ECO:0000256" key="6">
    <source>
        <dbReference type="ARBA" id="ARBA00022776"/>
    </source>
</evidence>
<evidence type="ECO:0000256" key="10">
    <source>
        <dbReference type="ARBA" id="ARBA00030722"/>
    </source>
</evidence>
<dbReference type="GO" id="GO:0090307">
    <property type="term" value="P:mitotic spindle assembly"/>
    <property type="evidence" value="ECO:0007669"/>
    <property type="project" value="InterPro"/>
</dbReference>
<dbReference type="AlphaFoldDB" id="A0A401PLM8"/>
<evidence type="ECO:0000256" key="9">
    <source>
        <dbReference type="ARBA" id="ARBA00023306"/>
    </source>
</evidence>
<proteinExistence type="predicted"/>
<evidence type="ECO:0000256" key="4">
    <source>
        <dbReference type="ARBA" id="ARBA00022490"/>
    </source>
</evidence>
<dbReference type="GO" id="GO:0051310">
    <property type="term" value="P:metaphase chromosome alignment"/>
    <property type="evidence" value="ECO:0007669"/>
    <property type="project" value="TreeGrafter"/>
</dbReference>
<dbReference type="GO" id="GO:0005814">
    <property type="term" value="C:centriole"/>
    <property type="evidence" value="ECO:0007669"/>
    <property type="project" value="UniProtKB-SubCell"/>
</dbReference>
<dbReference type="GO" id="GO:0005819">
    <property type="term" value="C:spindle"/>
    <property type="evidence" value="ECO:0007669"/>
    <property type="project" value="UniProtKB-SubCell"/>
</dbReference>
<gene>
    <name evidence="13" type="ORF">scyTo_0003126</name>
</gene>
<evidence type="ECO:0000256" key="3">
    <source>
        <dbReference type="ARBA" id="ARBA00018313"/>
    </source>
</evidence>
<keyword evidence="6" id="KW-0498">Mitosis</keyword>
<feature type="compositionally biased region" description="Polar residues" evidence="12">
    <location>
        <begin position="269"/>
        <end position="280"/>
    </location>
</feature>
<keyword evidence="8" id="KW-0206">Cytoskeleton</keyword>
<dbReference type="EMBL" id="BFAA01000830">
    <property type="protein sequence ID" value="GCB74042.1"/>
    <property type="molecule type" value="Genomic_DNA"/>
</dbReference>
<feature type="compositionally biased region" description="Low complexity" evidence="12">
    <location>
        <begin position="777"/>
        <end position="790"/>
    </location>
</feature>
<comment type="subcellular location">
    <subcellularLocation>
        <location evidence="1">Cytoplasm</location>
        <location evidence="1">Cytoskeleton</location>
        <location evidence="1">Microtubule organizing center</location>
        <location evidence="1">Centrosome</location>
        <location evidence="1">Centriole</location>
    </subcellularLocation>
    <subcellularLocation>
        <location evidence="2">Cytoplasm</location>
        <location evidence="2">Cytoskeleton</location>
        <location evidence="2">Spindle</location>
    </subcellularLocation>
</comment>
<sequence length="840" mass="93555">MSLIRGSRSQGVGKSRRKKKAVPALRRDWDNTVSDLSVHRASPDELARRRQNRLSRNRAAAEWELWHRRVGSLRPPTAPGKESVLTNELLLDQWQLRDVLARSDRALAVVRDLFGDGPRLQAAFPNVTAAPGCEKAPQAGLVAPRCEPPTQLSLLSESVMDSQALNETGNTTSDHPLSQESLQEADTTVSMDYQANIHSNDHSFQRKQQKTAQPTREWSCRAPNQIPETPCTPDREATVNYTSLNATPAIQRLKSRVQSEAEGNVEQDGLSQSETTSVIQQVLHPGPRNSKGVSKGKTCNVSSKRMEDSRQEDKQVSFEVLQEMIENIDQEMREYEHQTGRKVTGWFPQRGHSLTGFTFSLVNLISRLTHYLKDNEIRQQQGKENQQQLLEKFKEQRALIDALTVEFLTMQNEIISVRTNLHQYMIKTNEELLLLKQVLHGSTEAERNTLKATQIIAHEVKETAVEGGSLHTCVYSDRQDQVNRHILRAAPNTEARHLESLVEKQSHANQHNGNPLASHSLPEHLFGPAVLLSPPRQRNSQVAAGSQSTANLFSERPLPINIYLKSNDVHPSMHKEAPIIQEEKDYLGIQNQLHDHQDLSKQWKFQNANEGHKNSSLAFPVTNLPLMSEMQQAGASNDSVTCVLSTKENHVEAEGSHDLSLDKWLEHEAMLSQIAELQLQNSALKAQLGQFKMGKLSDSAPQIEKTISSTCDSLQQRITELNHQSAEARSKLLKLIEQQRQVSGCSASPPISPIPPKGIWTETGNRTLDVLIPLPDGLASSTGSTPSPASNINRKRSTDSTSTTGSSQHPDKGGANKTSVTQKPERLKAEGWFALSTHTM</sequence>
<reference evidence="13 14" key="1">
    <citation type="journal article" date="2018" name="Nat. Ecol. Evol.">
        <title>Shark genomes provide insights into elasmobranch evolution and the origin of vertebrates.</title>
        <authorList>
            <person name="Hara Y"/>
            <person name="Yamaguchi K"/>
            <person name="Onimaru K"/>
            <person name="Kadota M"/>
            <person name="Koyanagi M"/>
            <person name="Keeley SD"/>
            <person name="Tatsumi K"/>
            <person name="Tanaka K"/>
            <person name="Motone F"/>
            <person name="Kageyama Y"/>
            <person name="Nozu R"/>
            <person name="Adachi N"/>
            <person name="Nishimura O"/>
            <person name="Nakagawa R"/>
            <person name="Tanegashima C"/>
            <person name="Kiyatake I"/>
            <person name="Matsumoto R"/>
            <person name="Murakumo K"/>
            <person name="Nishida K"/>
            <person name="Terakita A"/>
            <person name="Kuratani S"/>
            <person name="Sato K"/>
            <person name="Hyodo S Kuraku.S."/>
        </authorList>
    </citation>
    <scope>NUCLEOTIDE SEQUENCE [LARGE SCALE GENOMIC DNA]</scope>
</reference>
<dbReference type="GO" id="GO:0005813">
    <property type="term" value="C:centrosome"/>
    <property type="evidence" value="ECO:0007669"/>
    <property type="project" value="TreeGrafter"/>
</dbReference>
<feature type="region of interest" description="Disordered" evidence="12">
    <location>
        <begin position="530"/>
        <end position="550"/>
    </location>
</feature>
<organism evidence="13 14">
    <name type="scientific">Scyliorhinus torazame</name>
    <name type="common">Cloudy catshark</name>
    <name type="synonym">Catulus torazame</name>
    <dbReference type="NCBI Taxonomy" id="75743"/>
    <lineage>
        <taxon>Eukaryota</taxon>
        <taxon>Metazoa</taxon>
        <taxon>Chordata</taxon>
        <taxon>Craniata</taxon>
        <taxon>Vertebrata</taxon>
        <taxon>Chondrichthyes</taxon>
        <taxon>Elasmobranchii</taxon>
        <taxon>Galeomorphii</taxon>
        <taxon>Galeoidea</taxon>
        <taxon>Carcharhiniformes</taxon>
        <taxon>Scyliorhinidae</taxon>
        <taxon>Scyliorhinus</taxon>
    </lineage>
</organism>
<feature type="region of interest" description="Disordered" evidence="12">
    <location>
        <begin position="777"/>
        <end position="840"/>
    </location>
</feature>
<keyword evidence="4" id="KW-0963">Cytoplasm</keyword>